<gene>
    <name evidence="8" type="ORF">AYY17_14260</name>
</gene>
<dbReference type="PROSITE" id="PS51095">
    <property type="entry name" value="PTS_EIIA_TYPE_3"/>
    <property type="match status" value="1"/>
</dbReference>
<comment type="caution">
    <text evidence="8">The sequence shown here is derived from an EMBL/GenBank/DDBJ whole genome shotgun (WGS) entry which is preliminary data.</text>
</comment>
<evidence type="ECO:0000313" key="9">
    <source>
        <dbReference type="Proteomes" id="UP000092247"/>
    </source>
</evidence>
<dbReference type="SUPFAM" id="SSF46973">
    <property type="entry name" value="Enzyme IIa from lactose specific PTS, IIa-lac"/>
    <property type="match status" value="1"/>
</dbReference>
<dbReference type="STRING" id="368603.AYY16_17490"/>
<keyword evidence="2" id="KW-0762">Sugar transport</keyword>
<feature type="binding site" evidence="6">
    <location>
        <position position="82"/>
    </location>
    <ligand>
        <name>Mg(2+)</name>
        <dbReference type="ChEBI" id="CHEBI:18420"/>
        <note>ligand shared between all trimeric partners</note>
    </ligand>
</feature>
<evidence type="ECO:0000256" key="2">
    <source>
        <dbReference type="ARBA" id="ARBA00022597"/>
    </source>
</evidence>
<dbReference type="EMBL" id="LZEX01000002">
    <property type="protein sequence ID" value="OBU10690.1"/>
    <property type="molecule type" value="Genomic_DNA"/>
</dbReference>
<sequence length="121" mass="13492">MTQQTTETDIITLITSAGSARSLVFQAIREARENRDFPHAEALMQQAKEMLSAAHWIQTQLISLDEGEGKIPVTLALVHAQDHLMNAVMLTELGAEIIALHQQIAEKPKDKTVFFRIRASD</sequence>
<evidence type="ECO:0000313" key="8">
    <source>
        <dbReference type="EMBL" id="OBU10690.1"/>
    </source>
</evidence>
<evidence type="ECO:0000256" key="4">
    <source>
        <dbReference type="ARBA" id="ARBA00022683"/>
    </source>
</evidence>
<feature type="active site" description="Tele-phosphohistidine intermediate" evidence="5">
    <location>
        <position position="79"/>
    </location>
</feature>
<evidence type="ECO:0000256" key="5">
    <source>
        <dbReference type="PIRSR" id="PIRSR000699-1"/>
    </source>
</evidence>
<dbReference type="GO" id="GO:0016740">
    <property type="term" value="F:transferase activity"/>
    <property type="evidence" value="ECO:0007669"/>
    <property type="project" value="UniProtKB-KW"/>
</dbReference>
<keyword evidence="6" id="KW-0460">Magnesium</keyword>
<evidence type="ECO:0000256" key="1">
    <source>
        <dbReference type="ARBA" id="ARBA00022448"/>
    </source>
</evidence>
<evidence type="ECO:0000256" key="3">
    <source>
        <dbReference type="ARBA" id="ARBA00022679"/>
    </source>
</evidence>
<reference evidence="8 9" key="1">
    <citation type="submission" date="2016-06" db="EMBL/GenBank/DDBJ databases">
        <authorList>
            <person name="Kjaerup R.B."/>
            <person name="Dalgaard T.S."/>
            <person name="Juul-Madsen H.R."/>
        </authorList>
    </citation>
    <scope>NUCLEOTIDE SEQUENCE [LARGE SCALE GENOMIC DNA]</scope>
    <source>
        <strain evidence="8 9">GCSL-Mp3</strain>
    </source>
</reference>
<keyword evidence="4" id="KW-0598">Phosphotransferase system</keyword>
<dbReference type="InterPro" id="IPR003188">
    <property type="entry name" value="PTS_IIA_lac/cel"/>
</dbReference>
<dbReference type="GO" id="GO:0009401">
    <property type="term" value="P:phosphoenolpyruvate-dependent sugar phosphotransferase system"/>
    <property type="evidence" value="ECO:0007669"/>
    <property type="project" value="UniProtKB-KW"/>
</dbReference>
<dbReference type="Proteomes" id="UP000092247">
    <property type="component" value="Unassembled WGS sequence"/>
</dbReference>
<comment type="cofactor">
    <cofactor evidence="6">
        <name>Mg(2+)</name>
        <dbReference type="ChEBI" id="CHEBI:18420"/>
    </cofactor>
    <text evidence="6">Binds 1 Mg(2+) ion per trimer.</text>
</comment>
<keyword evidence="6" id="KW-0479">Metal-binding</keyword>
<proteinExistence type="predicted"/>
<dbReference type="PANTHER" id="PTHR34382">
    <property type="entry name" value="PTS SYSTEM N,N'-DIACETYLCHITOBIOSE-SPECIFIC EIIA COMPONENT"/>
    <property type="match status" value="1"/>
</dbReference>
<dbReference type="PIRSF" id="PIRSF000699">
    <property type="entry name" value="PTS_IILac_III"/>
    <property type="match status" value="1"/>
</dbReference>
<evidence type="ECO:0000256" key="6">
    <source>
        <dbReference type="PIRSR" id="PIRSR000699-2"/>
    </source>
</evidence>
<dbReference type="Pfam" id="PF02255">
    <property type="entry name" value="PTS_IIA"/>
    <property type="match status" value="1"/>
</dbReference>
<dbReference type="Gene3D" id="1.20.58.80">
    <property type="entry name" value="Phosphotransferase system, lactose/cellobiose-type IIA subunit"/>
    <property type="match status" value="1"/>
</dbReference>
<keyword evidence="1" id="KW-0813">Transport</keyword>
<accession>A0A1B8HN36</accession>
<dbReference type="InterPro" id="IPR036542">
    <property type="entry name" value="PTS_IIA_lac/cel_sf"/>
</dbReference>
<keyword evidence="3" id="KW-0808">Transferase</keyword>
<feature type="modified residue" description="Phosphohistidine; by HPr" evidence="7">
    <location>
        <position position="79"/>
    </location>
</feature>
<dbReference type="GO" id="GO:0046872">
    <property type="term" value="F:metal ion binding"/>
    <property type="evidence" value="ECO:0007669"/>
    <property type="project" value="UniProtKB-KW"/>
</dbReference>
<dbReference type="RefSeq" id="WP_067421343.1">
    <property type="nucleotide sequence ID" value="NZ_LZEX01000002.1"/>
</dbReference>
<evidence type="ECO:0000256" key="7">
    <source>
        <dbReference type="PROSITE-ProRule" id="PRU00418"/>
    </source>
</evidence>
<dbReference type="PANTHER" id="PTHR34382:SF7">
    <property type="entry name" value="PTS SYSTEM N,N'-DIACETYLCHITOBIOSE-SPECIFIC EIIA COMPONENT"/>
    <property type="match status" value="1"/>
</dbReference>
<organism evidence="8 9">
    <name type="scientific">Morganella psychrotolerans</name>
    <dbReference type="NCBI Taxonomy" id="368603"/>
    <lineage>
        <taxon>Bacteria</taxon>
        <taxon>Pseudomonadati</taxon>
        <taxon>Pseudomonadota</taxon>
        <taxon>Gammaproteobacteria</taxon>
        <taxon>Enterobacterales</taxon>
        <taxon>Morganellaceae</taxon>
        <taxon>Morganella</taxon>
    </lineage>
</organism>
<name>A0A1B8HN36_9GAMM</name>
<protein>
    <submittedName>
        <fullName evidence="8">PTS cellobiose transporter subunit IIA</fullName>
    </submittedName>
</protein>
<dbReference type="AlphaFoldDB" id="A0A1B8HN36"/>